<evidence type="ECO:0000313" key="16">
    <source>
        <dbReference type="Proteomes" id="UP000248330"/>
    </source>
</evidence>
<evidence type="ECO:0000256" key="3">
    <source>
        <dbReference type="ARBA" id="ARBA00022618"/>
    </source>
</evidence>
<dbReference type="InterPro" id="IPR004101">
    <property type="entry name" value="Mur_ligase_C"/>
</dbReference>
<dbReference type="GO" id="GO:0047480">
    <property type="term" value="F:UDP-N-acetylmuramoyl-tripeptide-D-alanyl-D-alanine ligase activity"/>
    <property type="evidence" value="ECO:0007669"/>
    <property type="project" value="UniProtKB-UniRule"/>
</dbReference>
<dbReference type="UniPathway" id="UPA00219"/>
<proteinExistence type="inferred from homology"/>
<dbReference type="InterPro" id="IPR051046">
    <property type="entry name" value="MurCDEF_CellWall_CoF430Synth"/>
</dbReference>
<dbReference type="PANTHER" id="PTHR43024:SF1">
    <property type="entry name" value="UDP-N-ACETYLMURAMOYL-TRIPEPTIDE--D-ALANYL-D-ALANINE LIGASE"/>
    <property type="match status" value="1"/>
</dbReference>
<dbReference type="Proteomes" id="UP000248330">
    <property type="component" value="Unassembled WGS sequence"/>
</dbReference>
<dbReference type="NCBIfam" id="TIGR01143">
    <property type="entry name" value="murF"/>
    <property type="match status" value="1"/>
</dbReference>
<dbReference type="InterPro" id="IPR035911">
    <property type="entry name" value="MurE/MurF_N"/>
</dbReference>
<dbReference type="RefSeq" id="WP_110264465.1">
    <property type="nucleotide sequence ID" value="NZ_CAKZQT010000021.1"/>
</dbReference>
<keyword evidence="1 10" id="KW-0963">Cytoplasm</keyword>
<dbReference type="SUPFAM" id="SSF63418">
    <property type="entry name" value="MurE/MurF N-terminal domain"/>
    <property type="match status" value="1"/>
</dbReference>
<keyword evidence="3 10" id="KW-0132">Cell division</keyword>
<keyword evidence="5 10" id="KW-0067">ATP-binding</keyword>
<dbReference type="SUPFAM" id="SSF53623">
    <property type="entry name" value="MurD-like peptide ligases, catalytic domain"/>
    <property type="match status" value="1"/>
</dbReference>
<keyword evidence="16" id="KW-1185">Reference proteome</keyword>
<protein>
    <recommendedName>
        <fullName evidence="10 11">UDP-N-acetylmuramoyl-tripeptide--D-alanyl-D-alanine ligase</fullName>
        <ecNumber evidence="10 11">6.3.2.10</ecNumber>
    </recommendedName>
    <alternativeName>
        <fullName evidence="10">D-alanyl-D-alanine-adding enzyme</fullName>
    </alternativeName>
</protein>
<evidence type="ECO:0000256" key="6">
    <source>
        <dbReference type="ARBA" id="ARBA00022960"/>
    </source>
</evidence>
<dbReference type="InterPro" id="IPR000713">
    <property type="entry name" value="Mur_ligase_N"/>
</dbReference>
<dbReference type="GO" id="GO:0008360">
    <property type="term" value="P:regulation of cell shape"/>
    <property type="evidence" value="ECO:0007669"/>
    <property type="project" value="UniProtKB-KW"/>
</dbReference>
<keyword evidence="8 10" id="KW-0131">Cell cycle</keyword>
<evidence type="ECO:0000256" key="8">
    <source>
        <dbReference type="ARBA" id="ARBA00023306"/>
    </source>
</evidence>
<dbReference type="PANTHER" id="PTHR43024">
    <property type="entry name" value="UDP-N-ACETYLMURAMOYL-TRIPEPTIDE--D-ALANYL-D-ALANINE LIGASE"/>
    <property type="match status" value="1"/>
</dbReference>
<dbReference type="Gene3D" id="3.90.190.20">
    <property type="entry name" value="Mur ligase, C-terminal domain"/>
    <property type="match status" value="1"/>
</dbReference>
<evidence type="ECO:0000256" key="1">
    <source>
        <dbReference type="ARBA" id="ARBA00022490"/>
    </source>
</evidence>
<dbReference type="InterPro" id="IPR005863">
    <property type="entry name" value="UDP-N-AcMur_synth"/>
</dbReference>
<dbReference type="GO" id="GO:0005737">
    <property type="term" value="C:cytoplasm"/>
    <property type="evidence" value="ECO:0007669"/>
    <property type="project" value="UniProtKB-SubCell"/>
</dbReference>
<sequence length="453" mass="47176">MMALGELAGLLGGELRNGDAAFDGVTIDSRTIAGGELFVALRGERHDAHDFLAQVRSAGAAAAMVSRWCDVALPQLRVDDTLDGLQRLSAHWRTRFTSPVVAVTGSNGKTTTKQMLAAVFTARGPVHATRGNLNNHIGVPLTLLGLRAEHRTAVIEMGANHAGEIATLAALARPDVGVVTQAGDAHLEGFGSREGVAHAKGELFAALGDAGVAVINADDRYASLWRGLASRVSRIEFGIDAEADVRAQQIEPSGDGAGSRFVLLTPSGRATVRLMLPGRHNVMNALAAAACGVALGLGAEDIARGLAAVEPAGGRLIWKRTPEGARVLDDSYNANPGSLRAAIELLSQLRAHRCLVLGDMAELGAEAPQLHFEAGRQARSLGVERLYALGRLAAEAAHGFGPGAEVFDDVAALTGALRARLDADTVVLVKGSRSARMERVVEQLTGGAQGGTH</sequence>
<accession>A0A318EJV0</accession>
<evidence type="ECO:0000256" key="7">
    <source>
        <dbReference type="ARBA" id="ARBA00022984"/>
    </source>
</evidence>
<dbReference type="AlphaFoldDB" id="A0A318EJV0"/>
<dbReference type="OrthoDB" id="9801978at2"/>
<comment type="function">
    <text evidence="10 11">Involved in cell wall formation. Catalyzes the final step in the synthesis of UDP-N-acetylmuramoyl-pentapeptide, the precursor of murein.</text>
</comment>
<dbReference type="InterPro" id="IPR036565">
    <property type="entry name" value="Mur-like_cat_sf"/>
</dbReference>
<dbReference type="Gene3D" id="3.40.1190.10">
    <property type="entry name" value="Mur-like, catalytic domain"/>
    <property type="match status" value="1"/>
</dbReference>
<gene>
    <name evidence="10" type="primary">murF</name>
    <name evidence="15" type="ORF">C8D93_103103</name>
</gene>
<dbReference type="SUPFAM" id="SSF53244">
    <property type="entry name" value="MurD-like peptide ligases, peptide-binding domain"/>
    <property type="match status" value="1"/>
</dbReference>
<feature type="binding site" evidence="10">
    <location>
        <begin position="105"/>
        <end position="111"/>
    </location>
    <ligand>
        <name>ATP</name>
        <dbReference type="ChEBI" id="CHEBI:30616"/>
    </ligand>
</feature>
<keyword evidence="9 10" id="KW-0961">Cell wall biogenesis/degradation</keyword>
<evidence type="ECO:0000256" key="4">
    <source>
        <dbReference type="ARBA" id="ARBA00022741"/>
    </source>
</evidence>
<dbReference type="Gene3D" id="3.40.1390.10">
    <property type="entry name" value="MurE/MurF, N-terminal domain"/>
    <property type="match status" value="1"/>
</dbReference>
<comment type="caution">
    <text evidence="15">The sequence shown here is derived from an EMBL/GenBank/DDBJ whole genome shotgun (WGS) entry which is preliminary data.</text>
</comment>
<dbReference type="Pfam" id="PF08245">
    <property type="entry name" value="Mur_ligase_M"/>
    <property type="match status" value="1"/>
</dbReference>
<evidence type="ECO:0000256" key="2">
    <source>
        <dbReference type="ARBA" id="ARBA00022598"/>
    </source>
</evidence>
<evidence type="ECO:0000256" key="10">
    <source>
        <dbReference type="HAMAP-Rule" id="MF_02019"/>
    </source>
</evidence>
<reference evidence="15 16" key="1">
    <citation type="submission" date="2018-04" db="EMBL/GenBank/DDBJ databases">
        <title>Genomic Encyclopedia of Type Strains, Phase IV (KMG-IV): sequencing the most valuable type-strain genomes for metagenomic binning, comparative biology and taxonomic classification.</title>
        <authorList>
            <person name="Goeker M."/>
        </authorList>
    </citation>
    <scope>NUCLEOTIDE SEQUENCE [LARGE SCALE GENOMIC DNA]</scope>
    <source>
        <strain evidence="15 16">DSM 104150</strain>
    </source>
</reference>
<dbReference type="Pfam" id="PF01225">
    <property type="entry name" value="Mur_ligase"/>
    <property type="match status" value="1"/>
</dbReference>
<dbReference type="InterPro" id="IPR013221">
    <property type="entry name" value="Mur_ligase_cen"/>
</dbReference>
<dbReference type="EC" id="6.3.2.10" evidence="10 11"/>
<dbReference type="Pfam" id="PF02875">
    <property type="entry name" value="Mur_ligase_C"/>
    <property type="match status" value="1"/>
</dbReference>
<dbReference type="GO" id="GO:0071555">
    <property type="term" value="P:cell wall organization"/>
    <property type="evidence" value="ECO:0007669"/>
    <property type="project" value="UniProtKB-KW"/>
</dbReference>
<dbReference type="GO" id="GO:0005524">
    <property type="term" value="F:ATP binding"/>
    <property type="evidence" value="ECO:0007669"/>
    <property type="project" value="UniProtKB-UniRule"/>
</dbReference>
<feature type="domain" description="Mur ligase N-terminal catalytic" evidence="12">
    <location>
        <begin position="23"/>
        <end position="66"/>
    </location>
</feature>
<evidence type="ECO:0000313" key="15">
    <source>
        <dbReference type="EMBL" id="PXV69530.1"/>
    </source>
</evidence>
<comment type="subcellular location">
    <subcellularLocation>
        <location evidence="10 11">Cytoplasm</location>
    </subcellularLocation>
</comment>
<comment type="catalytic activity">
    <reaction evidence="10 11">
        <text>D-alanyl-D-alanine + UDP-N-acetyl-alpha-D-muramoyl-L-alanyl-gamma-D-glutamyl-meso-2,6-diaminopimelate + ATP = UDP-N-acetyl-alpha-D-muramoyl-L-alanyl-gamma-D-glutamyl-meso-2,6-diaminopimeloyl-D-alanyl-D-alanine + ADP + phosphate + H(+)</text>
        <dbReference type="Rhea" id="RHEA:28374"/>
        <dbReference type="ChEBI" id="CHEBI:15378"/>
        <dbReference type="ChEBI" id="CHEBI:30616"/>
        <dbReference type="ChEBI" id="CHEBI:43474"/>
        <dbReference type="ChEBI" id="CHEBI:57822"/>
        <dbReference type="ChEBI" id="CHEBI:61386"/>
        <dbReference type="ChEBI" id="CHEBI:83905"/>
        <dbReference type="ChEBI" id="CHEBI:456216"/>
        <dbReference type="EC" id="6.3.2.10"/>
    </reaction>
</comment>
<keyword evidence="6 10" id="KW-0133">Cell shape</keyword>
<dbReference type="HAMAP" id="MF_02019">
    <property type="entry name" value="MurF"/>
    <property type="match status" value="1"/>
</dbReference>
<evidence type="ECO:0000259" key="12">
    <source>
        <dbReference type="Pfam" id="PF01225"/>
    </source>
</evidence>
<dbReference type="InterPro" id="IPR036615">
    <property type="entry name" value="Mur_ligase_C_dom_sf"/>
</dbReference>
<organism evidence="15 16">
    <name type="scientific">Sinimarinibacterium flocculans</name>
    <dbReference type="NCBI Taxonomy" id="985250"/>
    <lineage>
        <taxon>Bacteria</taxon>
        <taxon>Pseudomonadati</taxon>
        <taxon>Pseudomonadota</taxon>
        <taxon>Gammaproteobacteria</taxon>
        <taxon>Nevskiales</taxon>
        <taxon>Nevskiaceae</taxon>
        <taxon>Sinimarinibacterium</taxon>
    </lineage>
</organism>
<evidence type="ECO:0000259" key="13">
    <source>
        <dbReference type="Pfam" id="PF02875"/>
    </source>
</evidence>
<feature type="domain" description="Mur ligase C-terminal" evidence="13">
    <location>
        <begin position="314"/>
        <end position="433"/>
    </location>
</feature>
<evidence type="ECO:0000259" key="14">
    <source>
        <dbReference type="Pfam" id="PF08245"/>
    </source>
</evidence>
<dbReference type="GO" id="GO:0051301">
    <property type="term" value="P:cell division"/>
    <property type="evidence" value="ECO:0007669"/>
    <property type="project" value="UniProtKB-KW"/>
</dbReference>
<evidence type="ECO:0000256" key="5">
    <source>
        <dbReference type="ARBA" id="ARBA00022840"/>
    </source>
</evidence>
<dbReference type="EMBL" id="QICN01000003">
    <property type="protein sequence ID" value="PXV69530.1"/>
    <property type="molecule type" value="Genomic_DNA"/>
</dbReference>
<keyword evidence="4 10" id="KW-0547">Nucleotide-binding</keyword>
<comment type="pathway">
    <text evidence="10 11">Cell wall biogenesis; peptidoglycan biosynthesis.</text>
</comment>
<dbReference type="GO" id="GO:0009252">
    <property type="term" value="P:peptidoglycan biosynthetic process"/>
    <property type="evidence" value="ECO:0007669"/>
    <property type="project" value="UniProtKB-UniRule"/>
</dbReference>
<keyword evidence="7 10" id="KW-0573">Peptidoglycan synthesis</keyword>
<dbReference type="GO" id="GO:0008766">
    <property type="term" value="F:UDP-N-acetylmuramoylalanyl-D-glutamyl-2,6-diaminopimelate-D-alanyl-D-alanine ligase activity"/>
    <property type="evidence" value="ECO:0007669"/>
    <property type="project" value="RHEA"/>
</dbReference>
<name>A0A318EJV0_9GAMM</name>
<keyword evidence="2 10" id="KW-0436">Ligase</keyword>
<evidence type="ECO:0000256" key="9">
    <source>
        <dbReference type="ARBA" id="ARBA00023316"/>
    </source>
</evidence>
<feature type="domain" description="Mur ligase central" evidence="14">
    <location>
        <begin position="103"/>
        <end position="291"/>
    </location>
</feature>
<evidence type="ECO:0000256" key="11">
    <source>
        <dbReference type="RuleBase" id="RU004136"/>
    </source>
</evidence>
<comment type="similarity">
    <text evidence="10">Belongs to the MurCDEF family. MurF subfamily.</text>
</comment>